<accession>A0A518CI54</accession>
<dbReference type="SMART" id="SM00564">
    <property type="entry name" value="PQQ"/>
    <property type="match status" value="5"/>
</dbReference>
<keyword evidence="4" id="KW-1185">Reference proteome</keyword>
<proteinExistence type="predicted"/>
<dbReference type="InterPro" id="IPR002372">
    <property type="entry name" value="PQQ_rpt_dom"/>
</dbReference>
<evidence type="ECO:0000256" key="1">
    <source>
        <dbReference type="SAM" id="SignalP"/>
    </source>
</evidence>
<dbReference type="Proteomes" id="UP000317178">
    <property type="component" value="Chromosome"/>
</dbReference>
<dbReference type="OrthoDB" id="222965at2"/>
<feature type="domain" description="Pyrrolo-quinoline quinone repeat" evidence="2">
    <location>
        <begin position="432"/>
        <end position="502"/>
    </location>
</feature>
<sequence precursor="true">MSCRYVMQQCLPLARFICLPLCLLSFLSSSFIVVKAADVTQRGGSGLRNNVSTETGAPTVWDVDAKEGVKWSRELGSITYGGPVVADGQVYVATNNDAAYLEKYPNNIDMGCLLCFSEETGDFLWQLSRPKLEAGDDYDWAHQGICSDPYVEENRLWIVTNRCEVLCLDTAGFSDQKNDGSVTDEVDQDIQSADIIWQLDMLNDLGVQPRNMTTCSITGAGDLIFVSTSNGVADVDSVTEENPVPAPEAPSFLAINKTTGKIVWSDNRPGPNLLQGVWSSPAYAVIDGRAQVIFAAGDGYCYGFDPAGDGDGNSRLLWKFDCNPKSSVWDPFDQEGRNNLIATPVVHDGIVYIAVGQDPEIGDGPGCLWAISPNKQGDVSPTLVVDKNNKPVPPRRIQALDEDAGEKEVPNPNSALVWKYTGEDRDGSGSVDLEEEMSRAIASVTIQDDILVIGCFSGVVHCLDSKTGKPHWSYDMFAHLWGAALIVEDKIYLGDEDGDLAIFELSIDPEVAMAEGEPHEEISMGAAIYTSPVFANGTLYISTANTLFALEK</sequence>
<dbReference type="RefSeq" id="WP_144993010.1">
    <property type="nucleotide sequence ID" value="NZ_CP036281.1"/>
</dbReference>
<dbReference type="SUPFAM" id="SSF50998">
    <property type="entry name" value="Quinoprotein alcohol dehydrogenase-like"/>
    <property type="match status" value="1"/>
</dbReference>
<protein>
    <submittedName>
        <fullName evidence="3">Outer membrane biogenesis protein BamB</fullName>
    </submittedName>
</protein>
<name>A0A518CI54_9PLAN</name>
<reference evidence="3 4" key="1">
    <citation type="submission" date="2019-02" db="EMBL/GenBank/DDBJ databases">
        <title>Deep-cultivation of Planctomycetes and their phenomic and genomic characterization uncovers novel biology.</title>
        <authorList>
            <person name="Wiegand S."/>
            <person name="Jogler M."/>
            <person name="Boedeker C."/>
            <person name="Pinto D."/>
            <person name="Vollmers J."/>
            <person name="Rivas-Marin E."/>
            <person name="Kohn T."/>
            <person name="Peeters S.H."/>
            <person name="Heuer A."/>
            <person name="Rast P."/>
            <person name="Oberbeckmann S."/>
            <person name="Bunk B."/>
            <person name="Jeske O."/>
            <person name="Meyerdierks A."/>
            <person name="Storesund J.E."/>
            <person name="Kallscheuer N."/>
            <person name="Luecker S."/>
            <person name="Lage O.M."/>
            <person name="Pohl T."/>
            <person name="Merkel B.J."/>
            <person name="Hornburger P."/>
            <person name="Mueller R.-W."/>
            <person name="Bruemmer F."/>
            <person name="Labrenz M."/>
            <person name="Spormann A.M."/>
            <person name="Op den Camp H."/>
            <person name="Overmann J."/>
            <person name="Amann R."/>
            <person name="Jetten M.S.M."/>
            <person name="Mascher T."/>
            <person name="Medema M.H."/>
            <person name="Devos D.P."/>
            <person name="Kaster A.-K."/>
            <person name="Ovreas L."/>
            <person name="Rohde M."/>
            <person name="Galperin M.Y."/>
            <person name="Jogler C."/>
        </authorList>
    </citation>
    <scope>NUCLEOTIDE SEQUENCE [LARGE SCALE GENOMIC DNA]</scope>
    <source>
        <strain evidence="3 4">Pla110</strain>
    </source>
</reference>
<feature type="signal peptide" evidence="1">
    <location>
        <begin position="1"/>
        <end position="36"/>
    </location>
</feature>
<dbReference type="Gene3D" id="2.130.10.10">
    <property type="entry name" value="YVTN repeat-like/Quinoprotein amine dehydrogenase"/>
    <property type="match status" value="3"/>
</dbReference>
<feature type="chain" id="PRO_5022147652" evidence="1">
    <location>
        <begin position="37"/>
        <end position="552"/>
    </location>
</feature>
<evidence type="ECO:0000313" key="3">
    <source>
        <dbReference type="EMBL" id="QDU78905.1"/>
    </source>
</evidence>
<evidence type="ECO:0000259" key="2">
    <source>
        <dbReference type="Pfam" id="PF13360"/>
    </source>
</evidence>
<organism evidence="3 4">
    <name type="scientific">Polystyrenella longa</name>
    <dbReference type="NCBI Taxonomy" id="2528007"/>
    <lineage>
        <taxon>Bacteria</taxon>
        <taxon>Pseudomonadati</taxon>
        <taxon>Planctomycetota</taxon>
        <taxon>Planctomycetia</taxon>
        <taxon>Planctomycetales</taxon>
        <taxon>Planctomycetaceae</taxon>
        <taxon>Polystyrenella</taxon>
    </lineage>
</organism>
<dbReference type="AlphaFoldDB" id="A0A518CI54"/>
<gene>
    <name evidence="3" type="ORF">Pla110_06090</name>
</gene>
<dbReference type="InterPro" id="IPR018391">
    <property type="entry name" value="PQQ_b-propeller_rpt"/>
</dbReference>
<dbReference type="Pfam" id="PF13360">
    <property type="entry name" value="PQQ_2"/>
    <property type="match status" value="1"/>
</dbReference>
<keyword evidence="1" id="KW-0732">Signal</keyword>
<dbReference type="PANTHER" id="PTHR34512">
    <property type="entry name" value="CELL SURFACE PROTEIN"/>
    <property type="match status" value="1"/>
</dbReference>
<evidence type="ECO:0000313" key="4">
    <source>
        <dbReference type="Proteomes" id="UP000317178"/>
    </source>
</evidence>
<dbReference type="PANTHER" id="PTHR34512:SF30">
    <property type="entry name" value="OUTER MEMBRANE PROTEIN ASSEMBLY FACTOR BAMB"/>
    <property type="match status" value="1"/>
</dbReference>
<dbReference type="InterPro" id="IPR011047">
    <property type="entry name" value="Quinoprotein_ADH-like_sf"/>
</dbReference>
<dbReference type="KEGG" id="plon:Pla110_06090"/>
<dbReference type="EMBL" id="CP036281">
    <property type="protein sequence ID" value="QDU78905.1"/>
    <property type="molecule type" value="Genomic_DNA"/>
</dbReference>
<dbReference type="InterPro" id="IPR015943">
    <property type="entry name" value="WD40/YVTN_repeat-like_dom_sf"/>
</dbReference>